<dbReference type="GO" id="GO:0032259">
    <property type="term" value="P:methylation"/>
    <property type="evidence" value="ECO:0007669"/>
    <property type="project" value="UniProtKB-KW"/>
</dbReference>
<dbReference type="EC" id="2.1.-.-" evidence="4"/>
<dbReference type="STRING" id="42256.RradSPS_2401"/>
<sequence length="406" mass="44364">MNPPGDIAPESVPWRDGELRSPETGRPLTLATPNLLTDGEALWPVIDGIPYLRTGRAKLRDRAVRRLSDGDRTGALAELLRDQDNWAPDPPPDLERTREVASGRHSLRRAMKLLDLGRVGDYLALRLSDPTYLAGLALLGDNLSGVESALQLACGIGHYSRDLARRGVATTAADVVFAKVWLARRYVSPKTRFLCFDASGPWPLSPDAPGFDLAFCNDALYFLKDKPHVVSRMLDAGDAVVIAHTHNAAAENLSSGAPLTVEGYAALFGRSEPLLYDDVELTRALLGDEPPVPRTPEELADSEAIGLVARRRGPGGTSLRLPPAGTVLTPNPLYNAAGKDPVRLNLAWPSERYREEYAPRSEYLPESLEVERSVLDLACREGVGASQEVDELALRRVLIDAEESWW</sequence>
<name>A0A023X6J2_RUBRA</name>
<feature type="domain" description="Methyltransferase type 11" evidence="2">
    <location>
        <begin position="150"/>
        <end position="233"/>
    </location>
</feature>
<dbReference type="EMBL" id="CP007514">
    <property type="protein sequence ID" value="AHY47684.1"/>
    <property type="molecule type" value="Genomic_DNA"/>
</dbReference>
<dbReference type="InterPro" id="IPR029063">
    <property type="entry name" value="SAM-dependent_MTases_sf"/>
</dbReference>
<protein>
    <submittedName>
        <fullName evidence="4">Class I SAM-dependent methyltransferase</fullName>
        <ecNumber evidence="4">2.1.-.-</ecNumber>
    </submittedName>
</protein>
<evidence type="ECO:0000313" key="5">
    <source>
        <dbReference type="Proteomes" id="UP000025229"/>
    </source>
</evidence>
<keyword evidence="5" id="KW-1185">Reference proteome</keyword>
<accession>A0A023X6J2</accession>
<proteinExistence type="predicted"/>
<dbReference type="HOGENOM" id="CLU_677722_0_0_11"/>
<dbReference type="SUPFAM" id="SSF53335">
    <property type="entry name" value="S-adenosyl-L-methionine-dependent methyltransferases"/>
    <property type="match status" value="1"/>
</dbReference>
<reference evidence="4" key="2">
    <citation type="submission" date="2023-11" db="EMBL/GenBank/DDBJ databases">
        <title>MicrobeMod: A computational toolkit for identifying prokaryotic methylation and restriction-modification with nanopore sequencing.</title>
        <authorList>
            <person name="Crits-Christoph A."/>
            <person name="Kang S.C."/>
            <person name="Lee H."/>
            <person name="Ostrov N."/>
        </authorList>
    </citation>
    <scope>NUCLEOTIDE SEQUENCE</scope>
    <source>
        <strain evidence="4">ATCC 51242</strain>
    </source>
</reference>
<dbReference type="OrthoDB" id="9811589at2"/>
<feature type="compositionally biased region" description="Basic and acidic residues" evidence="1">
    <location>
        <begin position="13"/>
        <end position="23"/>
    </location>
</feature>
<dbReference type="EMBL" id="JAWXXX010000001">
    <property type="protein sequence ID" value="MDX5895087.1"/>
    <property type="molecule type" value="Genomic_DNA"/>
</dbReference>
<organism evidence="3 5">
    <name type="scientific">Rubrobacter radiotolerans</name>
    <name type="common">Arthrobacter radiotolerans</name>
    <dbReference type="NCBI Taxonomy" id="42256"/>
    <lineage>
        <taxon>Bacteria</taxon>
        <taxon>Bacillati</taxon>
        <taxon>Actinomycetota</taxon>
        <taxon>Rubrobacteria</taxon>
        <taxon>Rubrobacterales</taxon>
        <taxon>Rubrobacteraceae</taxon>
        <taxon>Rubrobacter</taxon>
    </lineage>
</organism>
<dbReference type="GO" id="GO:0008757">
    <property type="term" value="F:S-adenosylmethionine-dependent methyltransferase activity"/>
    <property type="evidence" value="ECO:0007669"/>
    <property type="project" value="InterPro"/>
</dbReference>
<dbReference type="InterPro" id="IPR013216">
    <property type="entry name" value="Methyltransf_11"/>
</dbReference>
<gene>
    <name evidence="3" type="ORF">RradSPS_2401</name>
    <name evidence="4" type="ORF">SIL72_13755</name>
</gene>
<dbReference type="KEGG" id="rrd:RradSPS_2401"/>
<dbReference type="Pfam" id="PF08241">
    <property type="entry name" value="Methyltransf_11"/>
    <property type="match status" value="1"/>
</dbReference>
<dbReference type="RefSeq" id="WP_051589771.1">
    <property type="nucleotide sequence ID" value="NZ_CP007514.1"/>
</dbReference>
<evidence type="ECO:0000313" key="3">
    <source>
        <dbReference type="EMBL" id="AHY47684.1"/>
    </source>
</evidence>
<reference evidence="3 5" key="1">
    <citation type="submission" date="2014-03" db="EMBL/GenBank/DDBJ databases">
        <title>Complete genome sequence of the Radio-Resistant Rubrobacter radiotolerans RSPS-4.</title>
        <authorList>
            <person name="Egas C.C."/>
            <person name="Barroso C.C."/>
            <person name="Froufe H.J.C."/>
            <person name="Pacheco J.J."/>
            <person name="Albuquerque L.L."/>
            <person name="da Costa M.M.S."/>
        </authorList>
    </citation>
    <scope>NUCLEOTIDE SEQUENCE [LARGE SCALE GENOMIC DNA]</scope>
    <source>
        <strain evidence="3 5">RSPS-4</strain>
    </source>
</reference>
<feature type="region of interest" description="Disordered" evidence="1">
    <location>
        <begin position="1"/>
        <end position="27"/>
    </location>
</feature>
<evidence type="ECO:0000256" key="1">
    <source>
        <dbReference type="SAM" id="MobiDB-lite"/>
    </source>
</evidence>
<keyword evidence="4" id="KW-0489">Methyltransferase</keyword>
<dbReference type="AlphaFoldDB" id="A0A023X6J2"/>
<evidence type="ECO:0000259" key="2">
    <source>
        <dbReference type="Pfam" id="PF08241"/>
    </source>
</evidence>
<dbReference type="Gene3D" id="3.40.50.150">
    <property type="entry name" value="Vaccinia Virus protein VP39"/>
    <property type="match status" value="1"/>
</dbReference>
<keyword evidence="4" id="KW-0808">Transferase</keyword>
<evidence type="ECO:0000313" key="4">
    <source>
        <dbReference type="EMBL" id="MDX5895087.1"/>
    </source>
</evidence>
<dbReference type="eggNOG" id="COG0500">
    <property type="taxonomic scope" value="Bacteria"/>
</dbReference>
<dbReference type="Proteomes" id="UP000025229">
    <property type="component" value="Chromosome"/>
</dbReference>
<dbReference type="Proteomes" id="UP001281130">
    <property type="component" value="Unassembled WGS sequence"/>
</dbReference>